<organism evidence="5 6">
    <name type="scientific">Oryzias javanicus</name>
    <name type="common">Javanese ricefish</name>
    <name type="synonym">Aplocheilus javanicus</name>
    <dbReference type="NCBI Taxonomy" id="123683"/>
    <lineage>
        <taxon>Eukaryota</taxon>
        <taxon>Metazoa</taxon>
        <taxon>Chordata</taxon>
        <taxon>Craniata</taxon>
        <taxon>Vertebrata</taxon>
        <taxon>Euteleostomi</taxon>
        <taxon>Actinopterygii</taxon>
        <taxon>Neopterygii</taxon>
        <taxon>Teleostei</taxon>
        <taxon>Neoteleostei</taxon>
        <taxon>Acanthomorphata</taxon>
        <taxon>Ovalentaria</taxon>
        <taxon>Atherinomorphae</taxon>
        <taxon>Beloniformes</taxon>
        <taxon>Adrianichthyidae</taxon>
        <taxon>Oryziinae</taxon>
        <taxon>Oryzias</taxon>
    </lineage>
</organism>
<gene>
    <name evidence="5" type="ORF">OJAV_G00083900</name>
</gene>
<evidence type="ECO:0000256" key="1">
    <source>
        <dbReference type="ARBA" id="ARBA00007381"/>
    </source>
</evidence>
<evidence type="ECO:0000256" key="3">
    <source>
        <dbReference type="ARBA" id="ARBA00022840"/>
    </source>
</evidence>
<keyword evidence="2" id="KW-0547">Nucleotide-binding</keyword>
<dbReference type="Pfam" id="PF00012">
    <property type="entry name" value="HSP70"/>
    <property type="match status" value="1"/>
</dbReference>
<dbReference type="Proteomes" id="UP000283210">
    <property type="component" value="Chromosome 8"/>
</dbReference>
<dbReference type="EMBL" id="CM012444">
    <property type="protein sequence ID" value="RVE70026.1"/>
    <property type="molecule type" value="Genomic_DNA"/>
</dbReference>
<dbReference type="PANTHER" id="PTHR19375">
    <property type="entry name" value="HEAT SHOCK PROTEIN 70KDA"/>
    <property type="match status" value="1"/>
</dbReference>
<proteinExistence type="inferred from homology"/>
<reference evidence="5 6" key="1">
    <citation type="submission" date="2018-11" db="EMBL/GenBank/DDBJ databases">
        <authorList>
            <person name="Lopez-Roques C."/>
            <person name="Donnadieu C."/>
            <person name="Bouchez O."/>
            <person name="Klopp C."/>
            <person name="Cabau C."/>
            <person name="Zahm M."/>
        </authorList>
    </citation>
    <scope>NUCLEOTIDE SEQUENCE [LARGE SCALE GENOMIC DNA]</scope>
    <source>
        <strain evidence="5">RS831</strain>
        <tissue evidence="5">Whole body</tissue>
    </source>
</reference>
<evidence type="ECO:0000256" key="2">
    <source>
        <dbReference type="ARBA" id="ARBA00022741"/>
    </source>
</evidence>
<protein>
    <submittedName>
        <fullName evidence="5">Uncharacterized protein</fullName>
    </submittedName>
</protein>
<dbReference type="InterPro" id="IPR013126">
    <property type="entry name" value="Hsp_70_fam"/>
</dbReference>
<dbReference type="Gene3D" id="1.20.1270.10">
    <property type="match status" value="1"/>
</dbReference>
<evidence type="ECO:0000256" key="4">
    <source>
        <dbReference type="SAM" id="MobiDB-lite"/>
    </source>
</evidence>
<evidence type="ECO:0000313" key="5">
    <source>
        <dbReference type="EMBL" id="RVE70026.1"/>
    </source>
</evidence>
<dbReference type="GO" id="GO:0140662">
    <property type="term" value="F:ATP-dependent protein folding chaperone"/>
    <property type="evidence" value="ECO:0007669"/>
    <property type="project" value="InterPro"/>
</dbReference>
<keyword evidence="3" id="KW-0067">ATP-binding</keyword>
<dbReference type="InterPro" id="IPR029048">
    <property type="entry name" value="HSP70_C_sf"/>
</dbReference>
<feature type="region of interest" description="Disordered" evidence="4">
    <location>
        <begin position="120"/>
        <end position="155"/>
    </location>
</feature>
<comment type="similarity">
    <text evidence="1">Belongs to the heat shock protein 70 family.</text>
</comment>
<dbReference type="SUPFAM" id="SSF100920">
    <property type="entry name" value="Heat shock protein 70kD (HSP70), peptide-binding domain"/>
    <property type="match status" value="1"/>
</dbReference>
<sequence length="265" mass="28976">MTKDNNLLGKFELTESPPAPRGVPQIQVTFDIDANGILNVSAADKSTGKENKITITNDKGRLSKRTSRGWCRRLTKQRAGRPLEGQNQPGGQEDVLDKCDQTIAWLENNQLADKDEYRTAERAGEGVPTPSSASCIREGRPALPAESRRGPTARGPLLRRWTEGALALDSGQKPACWKTRTFDAGDWKWKRCSESRETSRQCEKIRSREAKATLIFSNNSCFHVCPAARAGAALRCGRASGARARPGVGCGVQDVSPPPRLHVRG</sequence>
<reference evidence="5 6" key="2">
    <citation type="submission" date="2019-01" db="EMBL/GenBank/DDBJ databases">
        <title>A chromosome length genome reference of the Java medaka (oryzias javanicus).</title>
        <authorList>
            <person name="Herpin A."/>
            <person name="Takehana Y."/>
            <person name="Naruse K."/>
            <person name="Ansai S."/>
            <person name="Kawaguchi M."/>
        </authorList>
    </citation>
    <scope>NUCLEOTIDE SEQUENCE [LARGE SCALE GENOMIC DNA]</scope>
    <source>
        <strain evidence="5">RS831</strain>
        <tissue evidence="5">Whole body</tissue>
    </source>
</reference>
<name>A0A437D4Z1_ORYJA</name>
<dbReference type="Gene3D" id="2.60.34.10">
    <property type="entry name" value="Substrate Binding Domain Of DNAk, Chain A, domain 1"/>
    <property type="match status" value="1"/>
</dbReference>
<evidence type="ECO:0000313" key="6">
    <source>
        <dbReference type="Proteomes" id="UP000283210"/>
    </source>
</evidence>
<dbReference type="OrthoDB" id="2401965at2759"/>
<feature type="region of interest" description="Disordered" evidence="4">
    <location>
        <begin position="1"/>
        <end position="22"/>
    </location>
</feature>
<accession>A0A437D4Z1</accession>
<dbReference type="AlphaFoldDB" id="A0A437D4Z1"/>
<dbReference type="SUPFAM" id="SSF100934">
    <property type="entry name" value="Heat shock protein 70kD (HSP70), C-terminal subdomain"/>
    <property type="match status" value="1"/>
</dbReference>
<dbReference type="GO" id="GO:0005524">
    <property type="term" value="F:ATP binding"/>
    <property type="evidence" value="ECO:0007669"/>
    <property type="project" value="UniProtKB-KW"/>
</dbReference>
<dbReference type="InterPro" id="IPR029047">
    <property type="entry name" value="HSP70_peptide-bd_sf"/>
</dbReference>
<keyword evidence="6" id="KW-1185">Reference proteome</keyword>